<dbReference type="GO" id="GO:0003993">
    <property type="term" value="F:acid phosphatase activity"/>
    <property type="evidence" value="ECO:0007669"/>
    <property type="project" value="InterPro"/>
</dbReference>
<dbReference type="CDD" id="cd00063">
    <property type="entry name" value="FN3"/>
    <property type="match status" value="1"/>
</dbReference>
<sequence>MLNQNIKGFLTLVLIITLISALYFGYKGIIEPNFINKNPGQYPVSTEDTRIAPQIEVQSDSAKVSWETPYTSKGAVKFSGNKQDCIDNNSNCSTLESNEDTSHNLNITNLNPNQEYFYKIMIDGTEYPLAKEEFFSFTTTASAKPDNLLDQTNSQSTDKNALLQEFKGALESQDMKFDFNNDGKVSSLDFPLYVNKNK</sequence>
<name>A0A2H0R9H4_UNCKA</name>
<reference evidence="3 4" key="1">
    <citation type="submission" date="2017-09" db="EMBL/GenBank/DDBJ databases">
        <title>Depth-based differentiation of microbial function through sediment-hosted aquifers and enrichment of novel symbionts in the deep terrestrial subsurface.</title>
        <authorList>
            <person name="Probst A.J."/>
            <person name="Ladd B."/>
            <person name="Jarett J.K."/>
            <person name="Geller-Mcgrath D.E."/>
            <person name="Sieber C.M."/>
            <person name="Emerson J.B."/>
            <person name="Anantharaman K."/>
            <person name="Thomas B.C."/>
            <person name="Malmstrom R."/>
            <person name="Stieglmeier M."/>
            <person name="Klingl A."/>
            <person name="Woyke T."/>
            <person name="Ryan C.M."/>
            <person name="Banfield J.F."/>
        </authorList>
    </citation>
    <scope>NUCLEOTIDE SEQUENCE [LARGE SCALE GENOMIC DNA]</scope>
    <source>
        <strain evidence="3">CG10_big_fil_rev_8_21_14_0_10_32_10</strain>
    </source>
</reference>
<dbReference type="Proteomes" id="UP000230214">
    <property type="component" value="Unassembled WGS sequence"/>
</dbReference>
<evidence type="ECO:0000259" key="2">
    <source>
        <dbReference type="Pfam" id="PF16656"/>
    </source>
</evidence>
<comment type="caution">
    <text evidence="3">The sequence shown here is derived from an EMBL/GenBank/DDBJ whole genome shotgun (WGS) entry which is preliminary data.</text>
</comment>
<dbReference type="Gene3D" id="2.60.40.380">
    <property type="entry name" value="Purple acid phosphatase-like, N-terminal"/>
    <property type="match status" value="1"/>
</dbReference>
<dbReference type="PROSITE" id="PS00018">
    <property type="entry name" value="EF_HAND_1"/>
    <property type="match status" value="1"/>
</dbReference>
<keyword evidence="1" id="KW-0472">Membrane</keyword>
<dbReference type="AlphaFoldDB" id="A0A2H0R9H4"/>
<dbReference type="SUPFAM" id="SSF49363">
    <property type="entry name" value="Purple acid phosphatase, N-terminal domain"/>
    <property type="match status" value="1"/>
</dbReference>
<evidence type="ECO:0000313" key="3">
    <source>
        <dbReference type="EMBL" id="PIR43179.1"/>
    </source>
</evidence>
<dbReference type="GO" id="GO:0046872">
    <property type="term" value="F:metal ion binding"/>
    <property type="evidence" value="ECO:0007669"/>
    <property type="project" value="InterPro"/>
</dbReference>
<evidence type="ECO:0000256" key="1">
    <source>
        <dbReference type="SAM" id="Phobius"/>
    </source>
</evidence>
<dbReference type="EMBL" id="PCXU01000035">
    <property type="protein sequence ID" value="PIR43179.1"/>
    <property type="molecule type" value="Genomic_DNA"/>
</dbReference>
<gene>
    <name evidence="3" type="ORF">COV24_04000</name>
</gene>
<keyword evidence="1" id="KW-1133">Transmembrane helix</keyword>
<keyword evidence="1" id="KW-0812">Transmembrane</keyword>
<feature type="transmembrane region" description="Helical" evidence="1">
    <location>
        <begin position="6"/>
        <end position="26"/>
    </location>
</feature>
<dbReference type="InterPro" id="IPR008963">
    <property type="entry name" value="Purple_acid_Pase-like_N"/>
</dbReference>
<dbReference type="InterPro" id="IPR018247">
    <property type="entry name" value="EF_Hand_1_Ca_BS"/>
</dbReference>
<protein>
    <recommendedName>
        <fullName evidence="2">Purple acid phosphatase N-terminal domain-containing protein</fullName>
    </recommendedName>
</protein>
<dbReference type="Pfam" id="PF16656">
    <property type="entry name" value="Pur_ac_phosph_N"/>
    <property type="match status" value="1"/>
</dbReference>
<proteinExistence type="predicted"/>
<accession>A0A2H0R9H4</accession>
<evidence type="ECO:0000313" key="4">
    <source>
        <dbReference type="Proteomes" id="UP000230214"/>
    </source>
</evidence>
<dbReference type="InterPro" id="IPR003961">
    <property type="entry name" value="FN3_dom"/>
</dbReference>
<organism evidence="3 4">
    <name type="scientific">candidate division WWE3 bacterium CG10_big_fil_rev_8_21_14_0_10_32_10</name>
    <dbReference type="NCBI Taxonomy" id="1975090"/>
    <lineage>
        <taxon>Bacteria</taxon>
        <taxon>Katanobacteria</taxon>
    </lineage>
</organism>
<dbReference type="InterPro" id="IPR015914">
    <property type="entry name" value="PAPs_N"/>
</dbReference>
<feature type="domain" description="Purple acid phosphatase N-terminal" evidence="2">
    <location>
        <begin position="58"/>
        <end position="139"/>
    </location>
</feature>